<protein>
    <submittedName>
        <fullName evidence="1">Uncharacterized protein</fullName>
    </submittedName>
</protein>
<dbReference type="STRING" id="314285.KT71_18726"/>
<accession>A4ACT8</accession>
<name>A4ACT8_9GAMM</name>
<gene>
    <name evidence="1" type="ORF">KT71_18726</name>
</gene>
<sequence length="98" mass="11172">MACSKYDSRQIAKMQRQLKSYLNGSLELGELIEDLIFLRNSLESCSDEWDRKFTDKLTDLESANSYLIDKELERPDEITKAVIDSAIPGLGKLIDSLK</sequence>
<organism evidence="1 2">
    <name type="scientific">Congregibacter litoralis KT71</name>
    <dbReference type="NCBI Taxonomy" id="314285"/>
    <lineage>
        <taxon>Bacteria</taxon>
        <taxon>Pseudomonadati</taxon>
        <taxon>Pseudomonadota</taxon>
        <taxon>Gammaproteobacteria</taxon>
        <taxon>Cellvibrionales</taxon>
        <taxon>Halieaceae</taxon>
        <taxon>Congregibacter</taxon>
    </lineage>
</organism>
<evidence type="ECO:0000313" key="1">
    <source>
        <dbReference type="EMBL" id="EAQ96129.1"/>
    </source>
</evidence>
<dbReference type="Proteomes" id="UP000019205">
    <property type="component" value="Chromosome"/>
</dbReference>
<reference evidence="1 2" key="1">
    <citation type="journal article" date="2007" name="Proc. Natl. Acad. Sci. U.S.A.">
        <title>Characterization of a marine gammaproteobacterium capable of aerobic anoxygenic photosynthesis.</title>
        <authorList>
            <person name="Fuchs B.M."/>
            <person name="Spring S."/>
            <person name="Teeling H."/>
            <person name="Quast C."/>
            <person name="Wulf J."/>
            <person name="Schattenhofer M."/>
            <person name="Yan S."/>
            <person name="Ferriera S."/>
            <person name="Johnson J."/>
            <person name="Glockner F.O."/>
            <person name="Amann R."/>
        </authorList>
    </citation>
    <scope>NUCLEOTIDE SEQUENCE [LARGE SCALE GENOMIC DNA]</scope>
    <source>
        <strain evidence="1">KT71</strain>
    </source>
</reference>
<keyword evidence="2" id="KW-1185">Reference proteome</keyword>
<reference evidence="1 2" key="2">
    <citation type="journal article" date="2009" name="PLoS ONE">
        <title>The photosynthetic apparatus and its regulation in the aerobic gammaproteobacterium Congregibacter litoralis gen. nov., sp. nov.</title>
        <authorList>
            <person name="Spring S."/>
            <person name="Lunsdorf H."/>
            <person name="Fuchs B.M."/>
            <person name="Tindall B.J."/>
        </authorList>
    </citation>
    <scope>NUCLEOTIDE SEQUENCE [LARGE SCALE GENOMIC DNA]</scope>
    <source>
        <strain evidence="1">KT71</strain>
    </source>
</reference>
<dbReference type="HOGENOM" id="CLU_2328906_0_0_6"/>
<dbReference type="AlphaFoldDB" id="A4ACT8"/>
<proteinExistence type="predicted"/>
<evidence type="ECO:0000313" key="2">
    <source>
        <dbReference type="Proteomes" id="UP000019205"/>
    </source>
</evidence>
<dbReference type="EMBL" id="AAOA02000005">
    <property type="protein sequence ID" value="EAQ96129.1"/>
    <property type="molecule type" value="Genomic_DNA"/>
</dbReference>
<comment type="caution">
    <text evidence="1">The sequence shown here is derived from an EMBL/GenBank/DDBJ whole genome shotgun (WGS) entry which is preliminary data.</text>
</comment>